<dbReference type="KEGG" id="emc:129324686"/>
<dbReference type="InterPro" id="IPR038834">
    <property type="entry name" value="CCDC175"/>
</dbReference>
<name>A0AA97IYW5_EUBMA</name>
<dbReference type="Proteomes" id="UP001190640">
    <property type="component" value="Chromosome 2"/>
</dbReference>
<dbReference type="RefSeq" id="XP_054828030.1">
    <property type="nucleotide sequence ID" value="XM_054972055.1"/>
</dbReference>
<evidence type="ECO:0000313" key="3">
    <source>
        <dbReference type="RefSeq" id="XP_054828030.1"/>
    </source>
</evidence>
<feature type="coiled-coil region" evidence="1">
    <location>
        <begin position="259"/>
        <end position="296"/>
    </location>
</feature>
<feature type="coiled-coil region" evidence="1">
    <location>
        <begin position="36"/>
        <end position="70"/>
    </location>
</feature>
<dbReference type="PANTHER" id="PTHR35347">
    <property type="entry name" value="COILED-COIL DOMAIN-CONTAINING PROTEIN 175"/>
    <property type="match status" value="1"/>
</dbReference>
<proteinExistence type="predicted"/>
<evidence type="ECO:0000256" key="1">
    <source>
        <dbReference type="SAM" id="Coils"/>
    </source>
</evidence>
<reference evidence="3" key="1">
    <citation type="submission" date="2025-08" db="UniProtKB">
        <authorList>
            <consortium name="RefSeq"/>
        </authorList>
    </citation>
    <scope>IDENTIFICATION</scope>
    <source>
        <tissue evidence="3">Blood</tissue>
    </source>
</reference>
<organism evidence="2 3">
    <name type="scientific">Eublepharis macularius</name>
    <name type="common">Leopard gecko</name>
    <name type="synonym">Cyrtodactylus macularius</name>
    <dbReference type="NCBI Taxonomy" id="481883"/>
    <lineage>
        <taxon>Eukaryota</taxon>
        <taxon>Metazoa</taxon>
        <taxon>Chordata</taxon>
        <taxon>Craniata</taxon>
        <taxon>Vertebrata</taxon>
        <taxon>Euteleostomi</taxon>
        <taxon>Lepidosauria</taxon>
        <taxon>Squamata</taxon>
        <taxon>Bifurcata</taxon>
        <taxon>Gekkota</taxon>
        <taxon>Eublepharidae</taxon>
        <taxon>Eublepharinae</taxon>
        <taxon>Eublepharis</taxon>
    </lineage>
</organism>
<accession>A0AA97IYW5</accession>
<gene>
    <name evidence="3" type="primary">LOC129324686</name>
</gene>
<sequence length="338" mass="38977">MAPPELESRCSEPATAALEHLRGVEKQLQNEGLVFNKGTVQHLEDAIKAIKELEEEKKHIVDLLEEETIKNCNLRIRLKGIPQMVMEEFEALVAAAHHFRFTKIHEIELSLQEIISAVEQTCSKQRLSEERNFALCEEQKGFGSKHEETISLLNQHMAAKHGMNIQINELRNMKKDEEEETAWQVNAIEELEKKRTNEMSVFMEQHGLLESLIAELQSKLKAKKLETAKKRLDYEASLIILQAFEEEVAERNKAIVTGREELAKLFETIKRLLKELEKKKAEKQKILQKKVDLQNSVVGMDAQFNESKEALLKQLTEVKSPRVVTQTGFENMKNQKER</sequence>
<dbReference type="AlphaFoldDB" id="A0AA97IYW5"/>
<keyword evidence="2" id="KW-1185">Reference proteome</keyword>
<keyword evidence="1" id="KW-0175">Coiled coil</keyword>
<dbReference type="PANTHER" id="PTHR35347:SF1">
    <property type="entry name" value="COILED-COIL DOMAIN-CONTAINING PROTEIN 175"/>
    <property type="match status" value="1"/>
</dbReference>
<dbReference type="GeneID" id="129324686"/>
<protein>
    <submittedName>
        <fullName evidence="3">Microtubule-associated tumor suppressor 1 homolog A-like</fullName>
    </submittedName>
</protein>
<evidence type="ECO:0000313" key="2">
    <source>
        <dbReference type="Proteomes" id="UP001190640"/>
    </source>
</evidence>